<feature type="signal peptide" evidence="2">
    <location>
        <begin position="1"/>
        <end position="24"/>
    </location>
</feature>
<sequence length="193" mass="21518">MLPVIVVISVNALWMSCLLTFVNRSQFSITVTHGGFPHPSKIPAGDARKQPEKKKPSTSSAQLPTSSAKAHGPRCALSSSTRLSSGSNSSSRRPWLSVDDDKPSRSQRIRNSDRSSAGREVRTPRSSTSRSEYAETAPVCFVDSKSGNMVEWLVSMEAKLYQQHGHQYMNVMREFLDDELRADNELAWDAYRQ</sequence>
<evidence type="ECO:0000313" key="3">
    <source>
        <dbReference type="EMBL" id="KAG9245076.1"/>
    </source>
</evidence>
<dbReference type="AlphaFoldDB" id="A0A9P7Z4E1"/>
<dbReference type="EMBL" id="MU253866">
    <property type="protein sequence ID" value="KAG9245076.1"/>
    <property type="molecule type" value="Genomic_DNA"/>
</dbReference>
<reference evidence="3" key="1">
    <citation type="journal article" date="2021" name="IMA Fungus">
        <title>Genomic characterization of three marine fungi, including Emericellopsis atlantica sp. nov. with signatures of a generalist lifestyle and marine biomass degradation.</title>
        <authorList>
            <person name="Hagestad O.C."/>
            <person name="Hou L."/>
            <person name="Andersen J.H."/>
            <person name="Hansen E.H."/>
            <person name="Altermark B."/>
            <person name="Li C."/>
            <person name="Kuhnert E."/>
            <person name="Cox R.J."/>
            <person name="Crous P.W."/>
            <person name="Spatafora J.W."/>
            <person name="Lail K."/>
            <person name="Amirebrahimi M."/>
            <person name="Lipzen A."/>
            <person name="Pangilinan J."/>
            <person name="Andreopoulos W."/>
            <person name="Hayes R.D."/>
            <person name="Ng V."/>
            <person name="Grigoriev I.V."/>
            <person name="Jackson S.A."/>
            <person name="Sutton T.D.S."/>
            <person name="Dobson A.D.W."/>
            <person name="Rama T."/>
        </authorList>
    </citation>
    <scope>NUCLEOTIDE SEQUENCE</scope>
    <source>
        <strain evidence="3">TRa3180A</strain>
    </source>
</reference>
<evidence type="ECO:0000313" key="4">
    <source>
        <dbReference type="Proteomes" id="UP000887226"/>
    </source>
</evidence>
<gene>
    <name evidence="3" type="ORF">BJ878DRAFT_575164</name>
</gene>
<keyword evidence="4" id="KW-1185">Reference proteome</keyword>
<feature type="chain" id="PRO_5040366081" evidence="2">
    <location>
        <begin position="25"/>
        <end position="193"/>
    </location>
</feature>
<name>A0A9P7Z4E1_9HELO</name>
<evidence type="ECO:0000256" key="2">
    <source>
        <dbReference type="SAM" id="SignalP"/>
    </source>
</evidence>
<organism evidence="3 4">
    <name type="scientific">Calycina marina</name>
    <dbReference type="NCBI Taxonomy" id="1763456"/>
    <lineage>
        <taxon>Eukaryota</taxon>
        <taxon>Fungi</taxon>
        <taxon>Dikarya</taxon>
        <taxon>Ascomycota</taxon>
        <taxon>Pezizomycotina</taxon>
        <taxon>Leotiomycetes</taxon>
        <taxon>Helotiales</taxon>
        <taxon>Pezizellaceae</taxon>
        <taxon>Calycina</taxon>
    </lineage>
</organism>
<proteinExistence type="predicted"/>
<protein>
    <submittedName>
        <fullName evidence="3">Uncharacterized protein</fullName>
    </submittedName>
</protein>
<comment type="caution">
    <text evidence="3">The sequence shown here is derived from an EMBL/GenBank/DDBJ whole genome shotgun (WGS) entry which is preliminary data.</text>
</comment>
<evidence type="ECO:0000256" key="1">
    <source>
        <dbReference type="SAM" id="MobiDB-lite"/>
    </source>
</evidence>
<feature type="compositionally biased region" description="Polar residues" evidence="1">
    <location>
        <begin position="57"/>
        <end position="68"/>
    </location>
</feature>
<feature type="compositionally biased region" description="Basic and acidic residues" evidence="1">
    <location>
        <begin position="99"/>
        <end position="123"/>
    </location>
</feature>
<accession>A0A9P7Z4E1</accession>
<keyword evidence="2" id="KW-0732">Signal</keyword>
<dbReference type="Proteomes" id="UP000887226">
    <property type="component" value="Unassembled WGS sequence"/>
</dbReference>
<feature type="region of interest" description="Disordered" evidence="1">
    <location>
        <begin position="34"/>
        <end position="134"/>
    </location>
</feature>
<feature type="compositionally biased region" description="Basic and acidic residues" evidence="1">
    <location>
        <begin position="46"/>
        <end position="55"/>
    </location>
</feature>
<feature type="compositionally biased region" description="Low complexity" evidence="1">
    <location>
        <begin position="77"/>
        <end position="97"/>
    </location>
</feature>